<dbReference type="PANTHER" id="PTHR46268:SF6">
    <property type="entry name" value="UNIVERSAL STRESS PROTEIN UP12"/>
    <property type="match status" value="1"/>
</dbReference>
<reference evidence="3 4" key="1">
    <citation type="submission" date="2019-11" db="EMBL/GenBank/DDBJ databases">
        <title>Comparative genomics of hydrocarbon-degrading Desulfosarcina strains.</title>
        <authorList>
            <person name="Watanabe M."/>
            <person name="Kojima H."/>
            <person name="Fukui M."/>
        </authorList>
    </citation>
    <scope>NUCLEOTIDE SEQUENCE [LARGE SCALE GENOMIC DNA]</scope>
    <source>
        <strain evidence="3 4">PP31</strain>
    </source>
</reference>
<protein>
    <submittedName>
        <fullName evidence="3">Universal stress protein</fullName>
    </submittedName>
</protein>
<dbReference type="SUPFAM" id="SSF52402">
    <property type="entry name" value="Adenine nucleotide alpha hydrolases-like"/>
    <property type="match status" value="1"/>
</dbReference>
<dbReference type="InterPro" id="IPR014729">
    <property type="entry name" value="Rossmann-like_a/b/a_fold"/>
</dbReference>
<evidence type="ECO:0000313" key="3">
    <source>
        <dbReference type="EMBL" id="BBO78899.1"/>
    </source>
</evidence>
<evidence type="ECO:0000259" key="2">
    <source>
        <dbReference type="Pfam" id="PF00582"/>
    </source>
</evidence>
<organism evidence="3 4">
    <name type="scientific">Desulfosarcina widdelii</name>
    <dbReference type="NCBI Taxonomy" id="947919"/>
    <lineage>
        <taxon>Bacteria</taxon>
        <taxon>Pseudomonadati</taxon>
        <taxon>Thermodesulfobacteriota</taxon>
        <taxon>Desulfobacteria</taxon>
        <taxon>Desulfobacterales</taxon>
        <taxon>Desulfosarcinaceae</taxon>
        <taxon>Desulfosarcina</taxon>
    </lineage>
</organism>
<feature type="domain" description="UspA" evidence="2">
    <location>
        <begin position="4"/>
        <end position="145"/>
    </location>
</feature>
<dbReference type="Gene3D" id="3.40.50.620">
    <property type="entry name" value="HUPs"/>
    <property type="match status" value="1"/>
</dbReference>
<dbReference type="EMBL" id="AP021875">
    <property type="protein sequence ID" value="BBO78899.1"/>
    <property type="molecule type" value="Genomic_DNA"/>
</dbReference>
<comment type="similarity">
    <text evidence="1">Belongs to the universal stress protein A family.</text>
</comment>
<name>A0A5K7ZFH0_9BACT</name>
<gene>
    <name evidence="3" type="primary">usp-2_2</name>
    <name evidence="3" type="ORF">DSCW_63160</name>
</gene>
<evidence type="ECO:0000313" key="4">
    <source>
        <dbReference type="Proteomes" id="UP000427769"/>
    </source>
</evidence>
<dbReference type="RefSeq" id="WP_155307484.1">
    <property type="nucleotide sequence ID" value="NZ_AP021875.1"/>
</dbReference>
<accession>A0A5K7ZFH0</accession>
<dbReference type="Proteomes" id="UP000427769">
    <property type="component" value="Chromosome"/>
</dbReference>
<dbReference type="PANTHER" id="PTHR46268">
    <property type="entry name" value="STRESS RESPONSE PROTEIN NHAX"/>
    <property type="match status" value="1"/>
</dbReference>
<dbReference type="InterPro" id="IPR006016">
    <property type="entry name" value="UspA"/>
</dbReference>
<keyword evidence="4" id="KW-1185">Reference proteome</keyword>
<dbReference type="OrthoDB" id="5395985at2"/>
<sequence length="145" mass="16450">METFNNILVVSRSTKKCVKVLRTGVALARKFGAQLHVLHIIHDPFNVNGWNLPVPSLDEEYKAMVAKAREELDRIIRLEKAEGMVINEWVKDGDPVEAISQAVEKEGVDLILMLAHREGRLEHFLFGKTNDAIIRRLPASLMLVR</sequence>
<dbReference type="Pfam" id="PF00582">
    <property type="entry name" value="Usp"/>
    <property type="match status" value="1"/>
</dbReference>
<evidence type="ECO:0000256" key="1">
    <source>
        <dbReference type="ARBA" id="ARBA00008791"/>
    </source>
</evidence>
<dbReference type="KEGG" id="dwd:DSCW_63160"/>
<dbReference type="AlphaFoldDB" id="A0A5K7ZFH0"/>
<dbReference type="CDD" id="cd00293">
    <property type="entry name" value="USP-like"/>
    <property type="match status" value="1"/>
</dbReference>
<proteinExistence type="inferred from homology"/>